<accession>A0ABT3J9T2</accession>
<keyword evidence="2" id="KW-1185">Reference proteome</keyword>
<evidence type="ECO:0000313" key="2">
    <source>
        <dbReference type="Proteomes" id="UP001207582"/>
    </source>
</evidence>
<gene>
    <name evidence="1" type="ORF">OM960_23275</name>
</gene>
<comment type="caution">
    <text evidence="1">The sequence shown here is derived from an EMBL/GenBank/DDBJ whole genome shotgun (WGS) entry which is preliminary data.</text>
</comment>
<sequence length="319" mass="34855">MSGPTPTPMDRLLGRLQELLAPSAGLPADADAMSSFTVSQSFTLTLSEGLRLMCRTEYEDFWFGGAWTSADLTAKGRDPVRPTVIPELWFPEDFEGREVNAYAHSCCILLDPAFGETRGMEIDDTALARHLRFGETTPFEGLSPRDREGYGQSAAYLAYLSGQSGKGPVPDLDRMRILTDHGDVYDGRGRLRSVRTPLHGKDAHDLFDRLGEEGLRNLFETGVLVIGRGVPGPKGPGHEGRVDRALARLADPERPRSAGFGVEVEVDYSPEAFASVAEAMALKPFEPAPRTLSDGVNLSAALLREEMRVREAARPEARP</sequence>
<name>A0ABT3J9T2_9RHOB</name>
<dbReference type="RefSeq" id="WP_264773681.1">
    <property type="nucleotide sequence ID" value="NZ_JAPDOG010000043.1"/>
</dbReference>
<dbReference type="Proteomes" id="UP001207582">
    <property type="component" value="Unassembled WGS sequence"/>
</dbReference>
<reference evidence="1 2" key="1">
    <citation type="submission" date="2022-10" db="EMBL/GenBank/DDBJ databases">
        <title>Defluviimonas sp. CAU 1641 isolated from mud.</title>
        <authorList>
            <person name="Kim W."/>
        </authorList>
    </citation>
    <scope>NUCLEOTIDE SEQUENCE [LARGE SCALE GENOMIC DNA]</scope>
    <source>
        <strain evidence="1 2">CAU 1641</strain>
    </source>
</reference>
<dbReference type="EMBL" id="JAPDOG010000043">
    <property type="protein sequence ID" value="MCW3784447.1"/>
    <property type="molecule type" value="Genomic_DNA"/>
</dbReference>
<proteinExistence type="predicted"/>
<evidence type="ECO:0000313" key="1">
    <source>
        <dbReference type="EMBL" id="MCW3784447.1"/>
    </source>
</evidence>
<protein>
    <submittedName>
        <fullName evidence="1">Uncharacterized protein</fullName>
    </submittedName>
</protein>
<organism evidence="1 2">
    <name type="scientific">Defluviimonas salinarum</name>
    <dbReference type="NCBI Taxonomy" id="2992147"/>
    <lineage>
        <taxon>Bacteria</taxon>
        <taxon>Pseudomonadati</taxon>
        <taxon>Pseudomonadota</taxon>
        <taxon>Alphaproteobacteria</taxon>
        <taxon>Rhodobacterales</taxon>
        <taxon>Paracoccaceae</taxon>
        <taxon>Albidovulum</taxon>
    </lineage>
</organism>